<dbReference type="Proteomes" id="UP001592582">
    <property type="component" value="Unassembled WGS sequence"/>
</dbReference>
<evidence type="ECO:0000259" key="3">
    <source>
        <dbReference type="Pfam" id="PF23636"/>
    </source>
</evidence>
<dbReference type="EMBL" id="JBHEZX010000002">
    <property type="protein sequence ID" value="MFC1408888.1"/>
    <property type="molecule type" value="Genomic_DNA"/>
</dbReference>
<accession>A0ABV6V5A8</accession>
<feature type="transmembrane region" description="Helical" evidence="2">
    <location>
        <begin position="30"/>
        <end position="52"/>
    </location>
</feature>
<comment type="caution">
    <text evidence="4">The sequence shown here is derived from an EMBL/GenBank/DDBJ whole genome shotgun (WGS) entry which is preliminary data.</text>
</comment>
<dbReference type="RefSeq" id="WP_380503542.1">
    <property type="nucleotide sequence ID" value="NZ_JBHEZX010000002.1"/>
</dbReference>
<dbReference type="EMBL" id="JBHEZY010000025">
    <property type="protein sequence ID" value="MFC1436122.1"/>
    <property type="molecule type" value="Genomic_DNA"/>
</dbReference>
<keyword evidence="2" id="KW-0472">Membrane</keyword>
<keyword evidence="7" id="KW-1185">Reference proteome</keyword>
<feature type="domain" description="DUF7144" evidence="3">
    <location>
        <begin position="30"/>
        <end position="142"/>
    </location>
</feature>
<feature type="transmembrane region" description="Helical" evidence="2">
    <location>
        <begin position="97"/>
        <end position="116"/>
    </location>
</feature>
<gene>
    <name evidence="5" type="ORF">ACEZDB_36355</name>
    <name evidence="4" type="ORF">ACEZDG_06300</name>
</gene>
<proteinExistence type="predicted"/>
<evidence type="ECO:0000313" key="5">
    <source>
        <dbReference type="EMBL" id="MFC1436122.1"/>
    </source>
</evidence>
<dbReference type="Proteomes" id="UP001592530">
    <property type="component" value="Unassembled WGS sequence"/>
</dbReference>
<evidence type="ECO:0000313" key="4">
    <source>
        <dbReference type="EMBL" id="MFC1408888.1"/>
    </source>
</evidence>
<reference evidence="6 7" key="1">
    <citation type="submission" date="2024-09" db="EMBL/GenBank/DDBJ databases">
        <authorList>
            <person name="Lee S.D."/>
        </authorList>
    </citation>
    <scope>NUCLEOTIDE SEQUENCE [LARGE SCALE GENOMIC DNA]</scope>
    <source>
        <strain evidence="4 7">N1-1</strain>
        <strain evidence="5 6">N1-3</strain>
    </source>
</reference>
<dbReference type="Pfam" id="PF23636">
    <property type="entry name" value="DUF7144"/>
    <property type="match status" value="1"/>
</dbReference>
<evidence type="ECO:0000313" key="6">
    <source>
        <dbReference type="Proteomes" id="UP001592530"/>
    </source>
</evidence>
<dbReference type="InterPro" id="IPR055568">
    <property type="entry name" value="DUF7144"/>
</dbReference>
<evidence type="ECO:0000256" key="1">
    <source>
        <dbReference type="SAM" id="MobiDB-lite"/>
    </source>
</evidence>
<evidence type="ECO:0000313" key="7">
    <source>
        <dbReference type="Proteomes" id="UP001592582"/>
    </source>
</evidence>
<name>A0ABV6V5A8_9ACTN</name>
<feature type="transmembrane region" description="Helical" evidence="2">
    <location>
        <begin position="122"/>
        <end position="140"/>
    </location>
</feature>
<keyword evidence="2" id="KW-1133">Transmembrane helix</keyword>
<sequence length="146" mass="15570">MTVQQPTRVQAGASPASPARRKGISIPRGVVFAAVVMAVSGILSILQGAAAVAHNAPYAGGLHYAYRFNVSAWGWIHLLSGVALVVISVFLLSGMLWARWAGVLFAATTMALQFIFLPYYPAWALTVIALDVVILWALLIHASEPD</sequence>
<feature type="region of interest" description="Disordered" evidence="1">
    <location>
        <begin position="1"/>
        <end position="21"/>
    </location>
</feature>
<evidence type="ECO:0000256" key="2">
    <source>
        <dbReference type="SAM" id="Phobius"/>
    </source>
</evidence>
<keyword evidence="2" id="KW-0812">Transmembrane</keyword>
<organism evidence="4 7">
    <name type="scientific">Streptacidiphilus alkalitolerans</name>
    <dbReference type="NCBI Taxonomy" id="3342712"/>
    <lineage>
        <taxon>Bacteria</taxon>
        <taxon>Bacillati</taxon>
        <taxon>Actinomycetota</taxon>
        <taxon>Actinomycetes</taxon>
        <taxon>Kitasatosporales</taxon>
        <taxon>Streptomycetaceae</taxon>
        <taxon>Streptacidiphilus</taxon>
    </lineage>
</organism>
<feature type="transmembrane region" description="Helical" evidence="2">
    <location>
        <begin position="72"/>
        <end position="92"/>
    </location>
</feature>
<protein>
    <recommendedName>
        <fullName evidence="3">DUF7144 domain-containing protein</fullName>
    </recommendedName>
</protein>